<gene>
    <name evidence="1" type="ORF">PSTT_16482</name>
</gene>
<evidence type="ECO:0000313" key="1">
    <source>
        <dbReference type="EMBL" id="POV95064.1"/>
    </source>
</evidence>
<dbReference type="EMBL" id="PKSL01000368">
    <property type="protein sequence ID" value="POV95064.1"/>
    <property type="molecule type" value="Genomic_DNA"/>
</dbReference>
<keyword evidence="2" id="KW-1185">Reference proteome</keyword>
<organism evidence="1 2">
    <name type="scientific">Puccinia striiformis</name>
    <dbReference type="NCBI Taxonomy" id="27350"/>
    <lineage>
        <taxon>Eukaryota</taxon>
        <taxon>Fungi</taxon>
        <taxon>Dikarya</taxon>
        <taxon>Basidiomycota</taxon>
        <taxon>Pucciniomycotina</taxon>
        <taxon>Pucciniomycetes</taxon>
        <taxon>Pucciniales</taxon>
        <taxon>Pucciniaceae</taxon>
        <taxon>Puccinia</taxon>
    </lineage>
</organism>
<protein>
    <submittedName>
        <fullName evidence="1">Uncharacterized protein</fullName>
    </submittedName>
</protein>
<evidence type="ECO:0000313" key="2">
    <source>
        <dbReference type="Proteomes" id="UP000239156"/>
    </source>
</evidence>
<reference evidence="1" key="1">
    <citation type="submission" date="2017-12" db="EMBL/GenBank/DDBJ databases">
        <title>Gene loss provides genomic basis for host adaptation in cereal stripe rust fungi.</title>
        <authorList>
            <person name="Xia C."/>
        </authorList>
    </citation>
    <scope>NUCLEOTIDE SEQUENCE [LARGE SCALE GENOMIC DNA]</scope>
    <source>
        <strain evidence="1">93-210</strain>
    </source>
</reference>
<feature type="non-terminal residue" evidence="1">
    <location>
        <position position="1"/>
    </location>
</feature>
<comment type="caution">
    <text evidence="1">The sequence shown here is derived from an EMBL/GenBank/DDBJ whole genome shotgun (WGS) entry which is preliminary data.</text>
</comment>
<dbReference type="AlphaFoldDB" id="A0A2S4UD27"/>
<dbReference type="VEuPathDB" id="FungiDB:PSTT_16482"/>
<name>A0A2S4UD27_9BASI</name>
<sequence>LITPPNILRSQKPDIKLFETLNNLPLEIFSSSIPNNIINRFPSTMQLYTSIGLVLLIATTVKTQRDASSSPEVTLPRVPKREDKFCTKGGAHYCFKKIARDGGLFAHIAVPTSPDQKTTDTTCNKLRSGFKATQSCCDYQQFDQFPDKQNKDKDIFVVTNKGFETACPRDIGRNIP</sequence>
<dbReference type="Proteomes" id="UP000239156">
    <property type="component" value="Unassembled WGS sequence"/>
</dbReference>
<proteinExistence type="predicted"/>
<accession>A0A2S4UD27</accession>